<dbReference type="Proteomes" id="UP000093501">
    <property type="component" value="Unassembled WGS sequence"/>
</dbReference>
<sequence length="196" mass="20128">MHRCLPLALAGSLAAGVAMSFGQTYSPDALAPLFNSAAPVVALAGLVAAACRGPWWAHALLGAAAGPLAMVGYYSTTMLRGFPVGMRMVLFWCAAGVASGLAMGVAVWMLRGNGEQTLRGVAAAVFPAVALGEAAHGLRRIAETTPSSYWWTQAAVGVAVLVWLAAMRLSSLRARLAALAAAVLAARLIFVVYGMA</sequence>
<keyword evidence="2" id="KW-1185">Reference proteome</keyword>
<proteinExistence type="predicted"/>
<name>A0A1C0AL40_9ACTN</name>
<comment type="caution">
    <text evidence="1">The sequence shown here is derived from an EMBL/GenBank/DDBJ whole genome shotgun (WGS) entry which is preliminary data.</text>
</comment>
<dbReference type="RefSeq" id="WP_068751801.1">
    <property type="nucleotide sequence ID" value="NZ_LR214441.1"/>
</dbReference>
<gene>
    <name evidence="1" type="ORF">BCR15_05210</name>
</gene>
<evidence type="ECO:0000313" key="1">
    <source>
        <dbReference type="EMBL" id="OCL33235.1"/>
    </source>
</evidence>
<dbReference type="AlphaFoldDB" id="A0A1C0AL40"/>
<organism evidence="1 2">
    <name type="scientific">Tessaracoccus lapidicaptus</name>
    <dbReference type="NCBI Taxonomy" id="1427523"/>
    <lineage>
        <taxon>Bacteria</taxon>
        <taxon>Bacillati</taxon>
        <taxon>Actinomycetota</taxon>
        <taxon>Actinomycetes</taxon>
        <taxon>Propionibacteriales</taxon>
        <taxon>Propionibacteriaceae</taxon>
        <taxon>Tessaracoccus</taxon>
    </lineage>
</organism>
<dbReference type="InterPro" id="IPR045393">
    <property type="entry name" value="DUF6518"/>
</dbReference>
<dbReference type="EMBL" id="MBQD01000022">
    <property type="protein sequence ID" value="OCL33235.1"/>
    <property type="molecule type" value="Genomic_DNA"/>
</dbReference>
<accession>A0A1C0AL40</accession>
<reference evidence="2" key="1">
    <citation type="submission" date="2016-07" db="EMBL/GenBank/DDBJ databases">
        <authorList>
            <person name="Florea S."/>
            <person name="Webb J.S."/>
            <person name="Jaromczyk J."/>
            <person name="Schardl C.L."/>
        </authorList>
    </citation>
    <scope>NUCLEOTIDE SEQUENCE [LARGE SCALE GENOMIC DNA]</scope>
    <source>
        <strain evidence="2">IPBSL-7</strain>
    </source>
</reference>
<evidence type="ECO:0000313" key="2">
    <source>
        <dbReference type="Proteomes" id="UP000093501"/>
    </source>
</evidence>
<dbReference type="Pfam" id="PF20128">
    <property type="entry name" value="DUF6518"/>
    <property type="match status" value="1"/>
</dbReference>
<protein>
    <submittedName>
        <fullName evidence="1">Uncharacterized protein</fullName>
    </submittedName>
</protein>